<proteinExistence type="predicted"/>
<feature type="compositionally biased region" description="Basic and acidic residues" evidence="1">
    <location>
        <begin position="10"/>
        <end position="21"/>
    </location>
</feature>
<gene>
    <name evidence="2" type="ORF">GFJ35_34480</name>
</gene>
<organism evidence="2">
    <name type="scientific">Burkholderia cenocepacia</name>
    <dbReference type="NCBI Taxonomy" id="95486"/>
    <lineage>
        <taxon>Bacteria</taxon>
        <taxon>Pseudomonadati</taxon>
        <taxon>Pseudomonadota</taxon>
        <taxon>Betaproteobacteria</taxon>
        <taxon>Burkholderiales</taxon>
        <taxon>Burkholderiaceae</taxon>
        <taxon>Burkholderia</taxon>
        <taxon>Burkholderia cepacia complex</taxon>
    </lineage>
</organism>
<dbReference type="AlphaFoldDB" id="A0A6B2MNR0"/>
<accession>A0A6B2MNR0</accession>
<evidence type="ECO:0000256" key="1">
    <source>
        <dbReference type="SAM" id="MobiDB-lite"/>
    </source>
</evidence>
<reference evidence="2" key="1">
    <citation type="submission" date="2019-11" db="EMBL/GenBank/DDBJ databases">
        <title>Burkholderia cenocepacia CF.</title>
        <authorList>
            <person name="Vianna E.F."/>
            <person name="Marques E.A."/>
            <person name="Albano R.M."/>
            <person name="Leao R.S."/>
        </authorList>
    </citation>
    <scope>NUCLEOTIDE SEQUENCE</scope>
    <source>
        <strain evidence="2">MS-2140</strain>
    </source>
</reference>
<dbReference type="RefSeq" id="WP_163126242.1">
    <property type="nucleotide sequence ID" value="NZ_JAAEAM010000064.1"/>
</dbReference>
<comment type="caution">
    <text evidence="2">The sequence shown here is derived from an EMBL/GenBank/DDBJ whole genome shotgun (WGS) entry which is preliminary data.</text>
</comment>
<evidence type="ECO:0000313" key="2">
    <source>
        <dbReference type="EMBL" id="NDV77120.1"/>
    </source>
</evidence>
<protein>
    <submittedName>
        <fullName evidence="2">DUF2635 domain-containing protein</fullName>
    </submittedName>
</protein>
<dbReference type="EMBL" id="JAAEAM010000064">
    <property type="protein sequence ID" value="NDV77120.1"/>
    <property type="molecule type" value="Genomic_DNA"/>
</dbReference>
<sequence length="66" mass="7186">MRVKPAPGLKVRDPHSKKLLPDDGIDVPDDSPVWNRILNDGDVVRDERPATATPISARAETEGDNA</sequence>
<feature type="region of interest" description="Disordered" evidence="1">
    <location>
        <begin position="1"/>
        <end position="66"/>
    </location>
</feature>
<name>A0A6B2MNR0_9BURK</name>
<dbReference type="InterPro" id="IPR024400">
    <property type="entry name" value="DUF2635"/>
</dbReference>
<dbReference type="Pfam" id="PF10948">
    <property type="entry name" value="DUF2635"/>
    <property type="match status" value="1"/>
</dbReference>